<accession>A0A8J9SCT8</accession>
<dbReference type="PANTHER" id="PTHR23089">
    <property type="entry name" value="HISTIDINE TRIAD HIT PROTEIN"/>
    <property type="match status" value="1"/>
</dbReference>
<dbReference type="CDD" id="cd01276">
    <property type="entry name" value="PKCI_related"/>
    <property type="match status" value="1"/>
</dbReference>
<dbReference type="InterPro" id="IPR036265">
    <property type="entry name" value="HIT-like_sf"/>
</dbReference>
<organism evidence="5">
    <name type="scientific">Phaeodactylum tricornutum</name>
    <name type="common">Diatom</name>
    <dbReference type="NCBI Taxonomy" id="2850"/>
    <lineage>
        <taxon>Eukaryota</taxon>
        <taxon>Sar</taxon>
        <taxon>Stramenopiles</taxon>
        <taxon>Ochrophyta</taxon>
        <taxon>Bacillariophyta</taxon>
        <taxon>Bacillariophyceae</taxon>
        <taxon>Bacillariophycidae</taxon>
        <taxon>Naviculales</taxon>
        <taxon>Phaeodactylaceae</taxon>
        <taxon>Phaeodactylum</taxon>
    </lineage>
</organism>
<gene>
    <name evidence="5" type="ORF">PTTT1_LOCUS40419</name>
</gene>
<dbReference type="EMBL" id="OU594945">
    <property type="protein sequence ID" value="CAG9289050.1"/>
    <property type="molecule type" value="Genomic_DNA"/>
</dbReference>
<dbReference type="Pfam" id="PF01230">
    <property type="entry name" value="HIT"/>
    <property type="match status" value="1"/>
</dbReference>
<protein>
    <recommendedName>
        <fullName evidence="4">HIT domain-containing protein</fullName>
    </recommendedName>
</protein>
<evidence type="ECO:0000259" key="4">
    <source>
        <dbReference type="PROSITE" id="PS51084"/>
    </source>
</evidence>
<sequence length="177" mass="19632">MLPKFDIEPPLPPNLNKWYNQLKNTDPVFEKVHDEVMSGLNAWEEKNRWHPILGAGWRDEEPATIFDKLMSGDIPATVVKQDDKIFAFKDINPAAPAHVLVIPKDRSGLTRLGKATEEHTEILGRLLVAAAEISKDKELGFGDGARIVINDGPDGGQEVPHLHVHVLGGRSMQWPPG</sequence>
<dbReference type="PROSITE" id="PS00892">
    <property type="entry name" value="HIT_1"/>
    <property type="match status" value="1"/>
</dbReference>
<evidence type="ECO:0000256" key="1">
    <source>
        <dbReference type="PIRSR" id="PIRSR601310-1"/>
    </source>
</evidence>
<evidence type="ECO:0000313" key="5">
    <source>
        <dbReference type="EMBL" id="CAG9289050.1"/>
    </source>
</evidence>
<proteinExistence type="predicted"/>
<reference evidence="5" key="1">
    <citation type="submission" date="2022-02" db="EMBL/GenBank/DDBJ databases">
        <authorList>
            <person name="Giguere J D."/>
        </authorList>
    </citation>
    <scope>NUCLEOTIDE SEQUENCE</scope>
    <source>
        <strain evidence="5">CCAP 1055/1</strain>
    </source>
</reference>
<dbReference type="PRINTS" id="PR00332">
    <property type="entry name" value="HISTRIAD"/>
</dbReference>
<dbReference type="GO" id="GO:0003824">
    <property type="term" value="F:catalytic activity"/>
    <property type="evidence" value="ECO:0007669"/>
    <property type="project" value="InterPro"/>
</dbReference>
<name>A0A8J9SCT8_PHATR</name>
<dbReference type="InterPro" id="IPR019808">
    <property type="entry name" value="Histidine_triad_CS"/>
</dbReference>
<evidence type="ECO:0000256" key="3">
    <source>
        <dbReference type="PROSITE-ProRule" id="PRU00464"/>
    </source>
</evidence>
<feature type="domain" description="HIT" evidence="4">
    <location>
        <begin position="65"/>
        <end position="177"/>
    </location>
</feature>
<dbReference type="InterPro" id="IPR001310">
    <property type="entry name" value="Histidine_triad_HIT"/>
</dbReference>
<feature type="active site" description="Tele-AMP-histidine intermediate" evidence="1">
    <location>
        <position position="163"/>
    </location>
</feature>
<dbReference type="Proteomes" id="UP000836788">
    <property type="component" value="Chromosome 4"/>
</dbReference>
<dbReference type="PROSITE" id="PS51084">
    <property type="entry name" value="HIT_2"/>
    <property type="match status" value="1"/>
</dbReference>
<dbReference type="SUPFAM" id="SSF54197">
    <property type="entry name" value="HIT-like"/>
    <property type="match status" value="1"/>
</dbReference>
<dbReference type="AlphaFoldDB" id="A0A8J9SCT8"/>
<feature type="short sequence motif" description="Histidine triad motif" evidence="2 3">
    <location>
        <begin position="161"/>
        <end position="165"/>
    </location>
</feature>
<evidence type="ECO:0000256" key="2">
    <source>
        <dbReference type="PIRSR" id="PIRSR601310-3"/>
    </source>
</evidence>
<dbReference type="Gene3D" id="3.30.428.10">
    <property type="entry name" value="HIT-like"/>
    <property type="match status" value="1"/>
</dbReference>
<dbReference type="InterPro" id="IPR011146">
    <property type="entry name" value="HIT-like"/>
</dbReference>